<keyword evidence="5" id="KW-0997">Cell inner membrane</keyword>
<evidence type="ECO:0000256" key="5">
    <source>
        <dbReference type="ARBA" id="ARBA00022519"/>
    </source>
</evidence>
<comment type="similarity">
    <text evidence="9">Belongs to the GSP H family.</text>
</comment>
<evidence type="ECO:0000256" key="7">
    <source>
        <dbReference type="ARBA" id="ARBA00022989"/>
    </source>
</evidence>
<keyword evidence="8 12" id="KW-0472">Membrane</keyword>
<feature type="transmembrane region" description="Helical" evidence="12">
    <location>
        <begin position="12"/>
        <end position="35"/>
    </location>
</feature>
<dbReference type="GO" id="GO:0015628">
    <property type="term" value="P:protein secretion by the type II secretion system"/>
    <property type="evidence" value="ECO:0007669"/>
    <property type="project" value="InterPro"/>
</dbReference>
<proteinExistence type="inferred from homology"/>
<dbReference type="eggNOG" id="COG4970">
    <property type="taxonomic scope" value="Bacteria"/>
</dbReference>
<evidence type="ECO:0000256" key="9">
    <source>
        <dbReference type="ARBA" id="ARBA00025772"/>
    </source>
</evidence>
<dbReference type="InterPro" id="IPR022346">
    <property type="entry name" value="T2SS_GspH"/>
</dbReference>
<evidence type="ECO:0000313" key="15">
    <source>
        <dbReference type="Proteomes" id="UP000010164"/>
    </source>
</evidence>
<name>L0WBX9_9GAMM</name>
<dbReference type="GO" id="GO:0015627">
    <property type="term" value="C:type II protein secretion system complex"/>
    <property type="evidence" value="ECO:0007669"/>
    <property type="project" value="InterPro"/>
</dbReference>
<dbReference type="NCBIfam" id="TIGR02532">
    <property type="entry name" value="IV_pilin_GFxxxE"/>
    <property type="match status" value="1"/>
</dbReference>
<dbReference type="InterPro" id="IPR012902">
    <property type="entry name" value="N_methyl_site"/>
</dbReference>
<dbReference type="AlphaFoldDB" id="L0WBX9"/>
<dbReference type="InterPro" id="IPR045584">
    <property type="entry name" value="Pilin-like"/>
</dbReference>
<keyword evidence="6 12" id="KW-0812">Transmembrane</keyword>
<dbReference type="Gene3D" id="3.55.40.10">
    <property type="entry name" value="minor pseudopilin epsh domain"/>
    <property type="match status" value="1"/>
</dbReference>
<evidence type="ECO:0000256" key="4">
    <source>
        <dbReference type="ARBA" id="ARBA00022481"/>
    </source>
</evidence>
<protein>
    <recommendedName>
        <fullName evidence="2">Type II secretion system protein H</fullName>
    </recommendedName>
    <alternativeName>
        <fullName evidence="10">General secretion pathway protein H</fullName>
    </alternativeName>
</protein>
<reference evidence="14 15" key="1">
    <citation type="journal article" date="2012" name="J. Bacteriol.">
        <title>Genome Sequence of the Alkane-Degrading Bacterium Alcanivorax hongdengensis Type Strain A-11-3.</title>
        <authorList>
            <person name="Lai Q."/>
            <person name="Shao Z."/>
        </authorList>
    </citation>
    <scope>NUCLEOTIDE SEQUENCE [LARGE SCALE GENOMIC DNA]</scope>
    <source>
        <strain evidence="14 15">A-11-3</strain>
    </source>
</reference>
<keyword evidence="3" id="KW-1003">Cell membrane</keyword>
<organism evidence="14 15">
    <name type="scientific">Alcanivorax hongdengensis A-11-3</name>
    <dbReference type="NCBI Taxonomy" id="1177179"/>
    <lineage>
        <taxon>Bacteria</taxon>
        <taxon>Pseudomonadati</taxon>
        <taxon>Pseudomonadota</taxon>
        <taxon>Gammaproteobacteria</taxon>
        <taxon>Oceanospirillales</taxon>
        <taxon>Alcanivoracaceae</taxon>
        <taxon>Alcanivorax</taxon>
    </lineage>
</organism>
<dbReference type="SUPFAM" id="SSF54523">
    <property type="entry name" value="Pili subunits"/>
    <property type="match status" value="1"/>
</dbReference>
<feature type="region of interest" description="Disordered" evidence="11">
    <location>
        <begin position="90"/>
        <end position="114"/>
    </location>
</feature>
<evidence type="ECO:0000256" key="11">
    <source>
        <dbReference type="SAM" id="MobiDB-lite"/>
    </source>
</evidence>
<dbReference type="Proteomes" id="UP000010164">
    <property type="component" value="Unassembled WGS sequence"/>
</dbReference>
<gene>
    <name evidence="14" type="ORF">A11A3_08710</name>
</gene>
<keyword evidence="7 12" id="KW-1133">Transmembrane helix</keyword>
<comment type="caution">
    <text evidence="14">The sequence shown here is derived from an EMBL/GenBank/DDBJ whole genome shotgun (WGS) entry which is preliminary data.</text>
</comment>
<evidence type="ECO:0000256" key="10">
    <source>
        <dbReference type="ARBA" id="ARBA00030775"/>
    </source>
</evidence>
<keyword evidence="15" id="KW-1185">Reference proteome</keyword>
<evidence type="ECO:0000256" key="8">
    <source>
        <dbReference type="ARBA" id="ARBA00023136"/>
    </source>
</evidence>
<dbReference type="RefSeq" id="WP_008928921.1">
    <property type="nucleotide sequence ID" value="NZ_AMRJ01000011.1"/>
</dbReference>
<evidence type="ECO:0000256" key="3">
    <source>
        <dbReference type="ARBA" id="ARBA00022475"/>
    </source>
</evidence>
<dbReference type="PATRIC" id="fig|1177179.3.peg.1741"/>
<evidence type="ECO:0000256" key="1">
    <source>
        <dbReference type="ARBA" id="ARBA00004377"/>
    </source>
</evidence>
<feature type="domain" description="General secretion pathway GspH" evidence="13">
    <location>
        <begin position="51"/>
        <end position="153"/>
    </location>
</feature>
<dbReference type="Pfam" id="PF12019">
    <property type="entry name" value="GspH"/>
    <property type="match status" value="1"/>
</dbReference>
<comment type="subcellular location">
    <subcellularLocation>
        <location evidence="1">Cell inner membrane</location>
        <topology evidence="1">Single-pass membrane protein</topology>
    </subcellularLocation>
</comment>
<dbReference type="EMBL" id="AMRJ01000011">
    <property type="protein sequence ID" value="EKF74489.1"/>
    <property type="molecule type" value="Genomic_DNA"/>
</dbReference>
<evidence type="ECO:0000256" key="6">
    <source>
        <dbReference type="ARBA" id="ARBA00022692"/>
    </source>
</evidence>
<accession>L0WBX9</accession>
<evidence type="ECO:0000259" key="13">
    <source>
        <dbReference type="Pfam" id="PF12019"/>
    </source>
</evidence>
<dbReference type="OrthoDB" id="6078367at2"/>
<evidence type="ECO:0000256" key="2">
    <source>
        <dbReference type="ARBA" id="ARBA00021549"/>
    </source>
</evidence>
<sequence length="163" mass="17358">MDMREIKTGIKQVGFTLIELMITLLIAGVILSFAIPAFDNVTANNALRSTAADLITALNTARVQSVSLRDTVQVQPQSGTDWGSGWKLSYSNAGSPEQEKSFTPRGGVSVTQTEGSAGPQFYANGFVSEAVTWTICDGRSGETGRKIHVSPVGRVSNTEEVCS</sequence>
<dbReference type="Pfam" id="PF07963">
    <property type="entry name" value="N_methyl"/>
    <property type="match status" value="1"/>
</dbReference>
<evidence type="ECO:0000256" key="12">
    <source>
        <dbReference type="SAM" id="Phobius"/>
    </source>
</evidence>
<dbReference type="STRING" id="1177179.A11A3_08710"/>
<keyword evidence="4" id="KW-0488">Methylation</keyword>
<dbReference type="GO" id="GO:0005886">
    <property type="term" value="C:plasma membrane"/>
    <property type="evidence" value="ECO:0007669"/>
    <property type="project" value="UniProtKB-SubCell"/>
</dbReference>
<evidence type="ECO:0000313" key="14">
    <source>
        <dbReference type="EMBL" id="EKF74489.1"/>
    </source>
</evidence>